<accession>A0A8D0GFK3</accession>
<dbReference type="GO" id="GO:0006412">
    <property type="term" value="P:translation"/>
    <property type="evidence" value="ECO:0007669"/>
    <property type="project" value="UniProtKB-KW"/>
</dbReference>
<sequence length="233" mass="26230">MASGWLGLLRPWKPGPGCWGLPTRCCSSSRLGERPRPYWKSLRRKVLQPPSPPYSKVCQVGDPVLRSAAAAVEPWRVTGAEVQALIRKLVRVMRKEDCVGLSAPQLGVPLQVFVAEFTKRQWQDNAPGLREAKQMAPFPLRVFVNPTMRVVESRLVTFPEGCMSICGFSACVPRYQAVHILGLNEAGEVTSWQASGWAARIVQHEMDHLQGIMYIDKMESRTFVNRLWEEVND</sequence>
<evidence type="ECO:0000256" key="2">
    <source>
        <dbReference type="ARBA" id="ARBA00022723"/>
    </source>
</evidence>
<proteinExistence type="inferred from homology"/>
<dbReference type="Pfam" id="PF01327">
    <property type="entry name" value="Pep_deformylase"/>
    <property type="match status" value="1"/>
</dbReference>
<dbReference type="GO" id="GO:0005739">
    <property type="term" value="C:mitochondrion"/>
    <property type="evidence" value="ECO:0007669"/>
    <property type="project" value="Ensembl"/>
</dbReference>
<dbReference type="OMA" id="ILYPMRI"/>
<dbReference type="SUPFAM" id="SSF56420">
    <property type="entry name" value="Peptide deformylase"/>
    <property type="match status" value="1"/>
</dbReference>
<dbReference type="HAMAP" id="MF_00163">
    <property type="entry name" value="Pep_deformylase"/>
    <property type="match status" value="1"/>
</dbReference>
<protein>
    <recommendedName>
        <fullName evidence="7">Peptide deformylase</fullName>
        <ecNumber evidence="7">3.5.1.88</ecNumber>
    </recommendedName>
</protein>
<dbReference type="GO" id="GO:0008284">
    <property type="term" value="P:positive regulation of cell population proliferation"/>
    <property type="evidence" value="ECO:0007669"/>
    <property type="project" value="Ensembl"/>
</dbReference>
<keyword evidence="3 7" id="KW-0378">Hydrolase</keyword>
<comment type="function">
    <text evidence="5 7">Removes the formyl group from the N-terminal Met of newly synthesized proteins.</text>
</comment>
<evidence type="ECO:0000256" key="6">
    <source>
        <dbReference type="ARBA" id="ARBA00048875"/>
    </source>
</evidence>
<dbReference type="NCBIfam" id="NF001159">
    <property type="entry name" value="PRK00150.1-3"/>
    <property type="match status" value="1"/>
</dbReference>
<dbReference type="AlphaFoldDB" id="A0A8D0GFK3"/>
<dbReference type="EC" id="3.5.1.88" evidence="7"/>
<evidence type="ECO:0000313" key="8">
    <source>
        <dbReference type="Ensembl" id="ENSSPUP00000007606.1"/>
    </source>
</evidence>
<dbReference type="GeneTree" id="ENSGT00390000018698"/>
<dbReference type="GO" id="GO:0046872">
    <property type="term" value="F:metal ion binding"/>
    <property type="evidence" value="ECO:0007669"/>
    <property type="project" value="UniProtKB-KW"/>
</dbReference>
<organism evidence="8 9">
    <name type="scientific">Sphenodon punctatus</name>
    <name type="common">Tuatara</name>
    <name type="synonym">Hatteria punctata</name>
    <dbReference type="NCBI Taxonomy" id="8508"/>
    <lineage>
        <taxon>Eukaryota</taxon>
        <taxon>Metazoa</taxon>
        <taxon>Chordata</taxon>
        <taxon>Craniata</taxon>
        <taxon>Vertebrata</taxon>
        <taxon>Euteleostomi</taxon>
        <taxon>Lepidosauria</taxon>
        <taxon>Sphenodontia</taxon>
        <taxon>Sphenodontidae</taxon>
        <taxon>Sphenodon</taxon>
    </lineage>
</organism>
<keyword evidence="4 7" id="KW-0648">Protein biosynthesis</keyword>
<dbReference type="PIRSF" id="PIRSF004749">
    <property type="entry name" value="Pep_def"/>
    <property type="match status" value="1"/>
</dbReference>
<dbReference type="Ensembl" id="ENSSPUT00000008101.1">
    <property type="protein sequence ID" value="ENSSPUP00000007606.1"/>
    <property type="gene ID" value="ENSSPUG00000005883.1"/>
</dbReference>
<keyword evidence="2 7" id="KW-0479">Metal-binding</keyword>
<evidence type="ECO:0000256" key="7">
    <source>
        <dbReference type="RuleBase" id="RU362111"/>
    </source>
</evidence>
<gene>
    <name evidence="8" type="primary">PDF</name>
</gene>
<dbReference type="InterPro" id="IPR036821">
    <property type="entry name" value="Peptide_deformylase_sf"/>
</dbReference>
<dbReference type="GO" id="GO:0043687">
    <property type="term" value="P:post-translational protein modification"/>
    <property type="evidence" value="ECO:0007669"/>
    <property type="project" value="Ensembl"/>
</dbReference>
<dbReference type="InterPro" id="IPR023635">
    <property type="entry name" value="Peptide_deformylase"/>
</dbReference>
<dbReference type="CDD" id="cd00487">
    <property type="entry name" value="Pep_deformylase"/>
    <property type="match status" value="1"/>
</dbReference>
<dbReference type="PANTHER" id="PTHR10458:SF2">
    <property type="entry name" value="PEPTIDE DEFORMYLASE, MITOCHONDRIAL"/>
    <property type="match status" value="1"/>
</dbReference>
<dbReference type="PANTHER" id="PTHR10458">
    <property type="entry name" value="PEPTIDE DEFORMYLASE"/>
    <property type="match status" value="1"/>
</dbReference>
<dbReference type="FunFam" id="3.90.45.10:FF:000003">
    <property type="entry name" value="Peptide deformylase"/>
    <property type="match status" value="1"/>
</dbReference>
<comment type="similarity">
    <text evidence="1 7">Belongs to the polypeptide deformylase family.</text>
</comment>
<dbReference type="PRINTS" id="PR01576">
    <property type="entry name" value="PDEFORMYLASE"/>
</dbReference>
<evidence type="ECO:0000256" key="4">
    <source>
        <dbReference type="ARBA" id="ARBA00022917"/>
    </source>
</evidence>
<reference evidence="8" key="1">
    <citation type="submission" date="2025-08" db="UniProtKB">
        <authorList>
            <consortium name="Ensembl"/>
        </authorList>
    </citation>
    <scope>IDENTIFICATION</scope>
</reference>
<keyword evidence="9" id="KW-1185">Reference proteome</keyword>
<comment type="catalytic activity">
    <reaction evidence="6 7">
        <text>N-terminal N-formyl-L-methionyl-[peptide] + H2O = N-terminal L-methionyl-[peptide] + formate</text>
        <dbReference type="Rhea" id="RHEA:24420"/>
        <dbReference type="Rhea" id="RHEA-COMP:10639"/>
        <dbReference type="Rhea" id="RHEA-COMP:10640"/>
        <dbReference type="ChEBI" id="CHEBI:15377"/>
        <dbReference type="ChEBI" id="CHEBI:15740"/>
        <dbReference type="ChEBI" id="CHEBI:49298"/>
        <dbReference type="ChEBI" id="CHEBI:64731"/>
        <dbReference type="EC" id="3.5.1.88"/>
    </reaction>
</comment>
<name>A0A8D0GFK3_SPHPU</name>
<dbReference type="GO" id="GO:0042586">
    <property type="term" value="F:peptide deformylase activity"/>
    <property type="evidence" value="ECO:0007669"/>
    <property type="project" value="UniProtKB-EC"/>
</dbReference>
<dbReference type="Proteomes" id="UP000694392">
    <property type="component" value="Unplaced"/>
</dbReference>
<dbReference type="Gene3D" id="3.90.45.10">
    <property type="entry name" value="Peptide deformylase"/>
    <property type="match status" value="1"/>
</dbReference>
<evidence type="ECO:0000256" key="3">
    <source>
        <dbReference type="ARBA" id="ARBA00022801"/>
    </source>
</evidence>
<reference evidence="8" key="2">
    <citation type="submission" date="2025-09" db="UniProtKB">
        <authorList>
            <consortium name="Ensembl"/>
        </authorList>
    </citation>
    <scope>IDENTIFICATION</scope>
</reference>
<evidence type="ECO:0000256" key="1">
    <source>
        <dbReference type="ARBA" id="ARBA00010759"/>
    </source>
</evidence>
<evidence type="ECO:0000313" key="9">
    <source>
        <dbReference type="Proteomes" id="UP000694392"/>
    </source>
</evidence>
<evidence type="ECO:0000256" key="5">
    <source>
        <dbReference type="ARBA" id="ARBA00037114"/>
    </source>
</evidence>